<organism evidence="1 2">
    <name type="scientific">Nitrosotalea sinensis</name>
    <dbReference type="NCBI Taxonomy" id="1499975"/>
    <lineage>
        <taxon>Archaea</taxon>
        <taxon>Nitrososphaerota</taxon>
        <taxon>Nitrososphaeria</taxon>
        <taxon>Nitrosotaleales</taxon>
        <taxon>Nitrosotaleaceae</taxon>
        <taxon>Nitrosotalea</taxon>
    </lineage>
</organism>
<protein>
    <recommendedName>
        <fullName evidence="3">C2H2-type domain-containing protein</fullName>
    </recommendedName>
</protein>
<dbReference type="EMBL" id="FRFC01000009">
    <property type="protein sequence ID" value="SHO47899.1"/>
    <property type="molecule type" value="Genomic_DNA"/>
</dbReference>
<gene>
    <name evidence="1" type="ORF">NSIN_80007</name>
</gene>
<evidence type="ECO:0000313" key="1">
    <source>
        <dbReference type="EMBL" id="SHO47899.1"/>
    </source>
</evidence>
<dbReference type="Proteomes" id="UP000232412">
    <property type="component" value="Unassembled WGS sequence"/>
</dbReference>
<sequence>MGLRCNICSKEINENDVTVHIDTKEHKDNKSNINTSGKGSDKSVAKMWLKSLT</sequence>
<proteinExistence type="predicted"/>
<name>A0A2H1EIW2_9ARCH</name>
<evidence type="ECO:0000313" key="2">
    <source>
        <dbReference type="Proteomes" id="UP000232412"/>
    </source>
</evidence>
<reference evidence="2" key="1">
    <citation type="submission" date="2016-12" db="EMBL/GenBank/DDBJ databases">
        <authorList>
            <person name="Herbold C."/>
        </authorList>
    </citation>
    <scope>NUCLEOTIDE SEQUENCE [LARGE SCALE GENOMIC DNA]</scope>
</reference>
<keyword evidence="2" id="KW-1185">Reference proteome</keyword>
<dbReference type="AlphaFoldDB" id="A0A2H1EIW2"/>
<dbReference type="OrthoDB" id="11222at2157"/>
<evidence type="ECO:0008006" key="3">
    <source>
        <dbReference type="Google" id="ProtNLM"/>
    </source>
</evidence>
<dbReference type="RefSeq" id="WP_165775301.1">
    <property type="nucleotide sequence ID" value="NZ_FRFC01000009.1"/>
</dbReference>
<accession>A0A2H1EIW2</accession>